<evidence type="ECO:0000256" key="4">
    <source>
        <dbReference type="SAM" id="Phobius"/>
    </source>
</evidence>
<protein>
    <submittedName>
        <fullName evidence="6">MFS transporter</fullName>
    </submittedName>
</protein>
<evidence type="ECO:0000259" key="5">
    <source>
        <dbReference type="PROSITE" id="PS50850"/>
    </source>
</evidence>
<comment type="caution">
    <text evidence="6">The sequence shown here is derived from an EMBL/GenBank/DDBJ whole genome shotgun (WGS) entry which is preliminary data.</text>
</comment>
<dbReference type="Pfam" id="PF07690">
    <property type="entry name" value="MFS_1"/>
    <property type="match status" value="1"/>
</dbReference>
<reference evidence="6 7" key="1">
    <citation type="submission" date="2019-01" db="EMBL/GenBank/DDBJ databases">
        <authorList>
            <person name="Chen W.-M."/>
        </authorList>
    </citation>
    <scope>NUCLEOTIDE SEQUENCE [LARGE SCALE GENOMIC DNA]</scope>
    <source>
        <strain evidence="6 7">ICH-3</strain>
    </source>
</reference>
<dbReference type="SUPFAM" id="SSF103473">
    <property type="entry name" value="MFS general substrate transporter"/>
    <property type="match status" value="1"/>
</dbReference>
<feature type="transmembrane region" description="Helical" evidence="4">
    <location>
        <begin position="226"/>
        <end position="249"/>
    </location>
</feature>
<dbReference type="Gene3D" id="1.20.1250.20">
    <property type="entry name" value="MFS general substrate transporter like domains"/>
    <property type="match status" value="1"/>
</dbReference>
<name>A0A437K278_9BURK</name>
<feature type="transmembrane region" description="Helical" evidence="4">
    <location>
        <begin position="169"/>
        <end position="188"/>
    </location>
</feature>
<evidence type="ECO:0000313" key="6">
    <source>
        <dbReference type="EMBL" id="RVT54385.1"/>
    </source>
</evidence>
<dbReference type="GO" id="GO:0022857">
    <property type="term" value="F:transmembrane transporter activity"/>
    <property type="evidence" value="ECO:0007669"/>
    <property type="project" value="InterPro"/>
</dbReference>
<feature type="transmembrane region" description="Helical" evidence="4">
    <location>
        <begin position="294"/>
        <end position="314"/>
    </location>
</feature>
<dbReference type="PROSITE" id="PS50850">
    <property type="entry name" value="MFS"/>
    <property type="match status" value="1"/>
</dbReference>
<keyword evidence="2 4" id="KW-1133">Transmembrane helix</keyword>
<dbReference type="AlphaFoldDB" id="A0A437K278"/>
<evidence type="ECO:0000256" key="2">
    <source>
        <dbReference type="ARBA" id="ARBA00022989"/>
    </source>
</evidence>
<keyword evidence="1 4" id="KW-0812">Transmembrane</keyword>
<organism evidence="6 7">
    <name type="scientific">Rubrivivax albus</name>
    <dbReference type="NCBI Taxonomy" id="2499835"/>
    <lineage>
        <taxon>Bacteria</taxon>
        <taxon>Pseudomonadati</taxon>
        <taxon>Pseudomonadota</taxon>
        <taxon>Betaproteobacteria</taxon>
        <taxon>Burkholderiales</taxon>
        <taxon>Sphaerotilaceae</taxon>
        <taxon>Rubrivivax</taxon>
    </lineage>
</organism>
<dbReference type="InterPro" id="IPR036259">
    <property type="entry name" value="MFS_trans_sf"/>
</dbReference>
<dbReference type="InterPro" id="IPR020846">
    <property type="entry name" value="MFS_dom"/>
</dbReference>
<keyword evidence="7" id="KW-1185">Reference proteome</keyword>
<dbReference type="OrthoDB" id="6057322at2"/>
<dbReference type="RefSeq" id="WP_128196545.1">
    <property type="nucleotide sequence ID" value="NZ_SACT01000001.1"/>
</dbReference>
<accession>A0A437K278</accession>
<feature type="domain" description="Major facilitator superfamily (MFS) profile" evidence="5">
    <location>
        <begin position="1"/>
        <end position="318"/>
    </location>
</feature>
<dbReference type="EMBL" id="SACT01000001">
    <property type="protein sequence ID" value="RVT54385.1"/>
    <property type="molecule type" value="Genomic_DNA"/>
</dbReference>
<sequence length="341" mass="35605">MAIALALIPELFRGQKRHLANSLMLLAGRLGVGLVVAMCGWLLVAVDTWRGLLPDALQPLSNWRLTLLAAALPGLVLVPLILTMPLLRARRAAGPDEVPDALASSRRDASVAPAGTAVLPFLARHKLAFASFYFGVASMVLGIGAVMNFAPVVAMRQMSATPLQVANTMGAAMLVATVTGFLIAQVGYRQLLPRLGPRLPAMSLLAAAALGLLMAAGVLLARSPTQLFVCVGLFMTTVMAGTLLFPLALQEMAPAPLRGRLAAIAVTLNIVLGSLGPAVVGAVSDRLKEQPNGLLLAMVGVTCLAMLLSMLLLLPLQHRYVQTVSAARHAECVTDPRGAAA</sequence>
<evidence type="ECO:0000256" key="3">
    <source>
        <dbReference type="ARBA" id="ARBA00023136"/>
    </source>
</evidence>
<dbReference type="InterPro" id="IPR011701">
    <property type="entry name" value="MFS"/>
</dbReference>
<dbReference type="Proteomes" id="UP000288178">
    <property type="component" value="Unassembled WGS sequence"/>
</dbReference>
<feature type="transmembrane region" description="Helical" evidence="4">
    <location>
        <begin position="200"/>
        <end position="220"/>
    </location>
</feature>
<evidence type="ECO:0000313" key="7">
    <source>
        <dbReference type="Proteomes" id="UP000288178"/>
    </source>
</evidence>
<proteinExistence type="predicted"/>
<feature type="transmembrane region" description="Helical" evidence="4">
    <location>
        <begin position="261"/>
        <end position="282"/>
    </location>
</feature>
<feature type="transmembrane region" description="Helical" evidence="4">
    <location>
        <begin position="63"/>
        <end position="82"/>
    </location>
</feature>
<feature type="transmembrane region" description="Helical" evidence="4">
    <location>
        <begin position="23"/>
        <end position="43"/>
    </location>
</feature>
<gene>
    <name evidence="6" type="ORF">ENE75_05940</name>
</gene>
<feature type="transmembrane region" description="Helical" evidence="4">
    <location>
        <begin position="127"/>
        <end position="149"/>
    </location>
</feature>
<keyword evidence="3 4" id="KW-0472">Membrane</keyword>
<evidence type="ECO:0000256" key="1">
    <source>
        <dbReference type="ARBA" id="ARBA00022692"/>
    </source>
</evidence>